<reference evidence="14 15" key="1">
    <citation type="submission" date="2014-02" db="EMBL/GenBank/DDBJ databases">
        <title>Genome sequence of Brachybacterium phenoliresistens strain W13A50.</title>
        <authorList>
            <person name="Wang X."/>
        </authorList>
    </citation>
    <scope>NUCLEOTIDE SEQUENCE [LARGE SCALE GENOMIC DNA]</scope>
    <source>
        <strain evidence="14 15">W13A50</strain>
    </source>
</reference>
<keyword evidence="15" id="KW-1185">Reference proteome</keyword>
<feature type="transmembrane region" description="Helical" evidence="13">
    <location>
        <begin position="129"/>
        <end position="148"/>
    </location>
</feature>
<proteinExistence type="inferred from homology"/>
<protein>
    <submittedName>
        <fullName evidence="14">Phosphatidylglycerophosphate synthase</fullName>
    </submittedName>
</protein>
<dbReference type="InterPro" id="IPR004570">
    <property type="entry name" value="Phosphatidylglycerol_P_synth"/>
</dbReference>
<evidence type="ECO:0000256" key="6">
    <source>
        <dbReference type="ARBA" id="ARBA00022989"/>
    </source>
</evidence>
<dbReference type="GO" id="GO:0008444">
    <property type="term" value="F:CDP-diacylglycerol-glycerol-3-phosphate 3-phosphatidyltransferase activity"/>
    <property type="evidence" value="ECO:0007669"/>
    <property type="project" value="InterPro"/>
</dbReference>
<evidence type="ECO:0000256" key="5">
    <source>
        <dbReference type="ARBA" id="ARBA00022692"/>
    </source>
</evidence>
<dbReference type="InterPro" id="IPR048254">
    <property type="entry name" value="CDP_ALCOHOL_P_TRANSF_CS"/>
</dbReference>
<sequence length="212" mass="22042">MTTRTRPDWATLPNAITVVRLLLLVPVCRMLVVDGPDTLSVVLLLVWACTDWIDGLLARALDQRSRTGEILDPIADRIGLVGIVASLALAGLLPWTALVIVLVVDVAATALAGGAAMGGRLHVSPLGKLRTFILMTSVFLLAAAGAWAPSLIPGVLALLWAGVLLHVGAGLHYIVSARTGRRREGLSADRPDAGAPEPEGPPSSPGPGRAGR</sequence>
<gene>
    <name evidence="14" type="ORF">BF93_02355</name>
</gene>
<evidence type="ECO:0000256" key="1">
    <source>
        <dbReference type="ARBA" id="ARBA00004141"/>
    </source>
</evidence>
<evidence type="ECO:0000313" key="15">
    <source>
        <dbReference type="Proteomes" id="UP000023067"/>
    </source>
</evidence>
<dbReference type="PANTHER" id="PTHR14269:SF62">
    <property type="entry name" value="CDP-DIACYLGLYCEROL--GLYCEROL-3-PHOSPHATE 3-PHOSPHATIDYLTRANSFERASE 1, CHLOROPLASTIC"/>
    <property type="match status" value="1"/>
</dbReference>
<evidence type="ECO:0000256" key="10">
    <source>
        <dbReference type="ARBA" id="ARBA00023264"/>
    </source>
</evidence>
<evidence type="ECO:0000256" key="9">
    <source>
        <dbReference type="ARBA" id="ARBA00023209"/>
    </source>
</evidence>
<dbReference type="InterPro" id="IPR043130">
    <property type="entry name" value="CDP-OH_PTrfase_TM_dom"/>
</dbReference>
<keyword evidence="6 13" id="KW-1133">Transmembrane helix</keyword>
<dbReference type="PROSITE" id="PS00379">
    <property type="entry name" value="CDP_ALCOHOL_P_TRANSF"/>
    <property type="match status" value="1"/>
</dbReference>
<keyword evidence="8 13" id="KW-0472">Membrane</keyword>
<feature type="compositionally biased region" description="Basic and acidic residues" evidence="12">
    <location>
        <begin position="182"/>
        <end position="192"/>
    </location>
</feature>
<evidence type="ECO:0000256" key="8">
    <source>
        <dbReference type="ARBA" id="ARBA00023136"/>
    </source>
</evidence>
<keyword evidence="9" id="KW-0594">Phospholipid biosynthesis</keyword>
<feature type="region of interest" description="Disordered" evidence="12">
    <location>
        <begin position="182"/>
        <end position="212"/>
    </location>
</feature>
<dbReference type="InterPro" id="IPR050324">
    <property type="entry name" value="CDP-alcohol_PTase-I"/>
</dbReference>
<dbReference type="STRING" id="396014.BF93_02355"/>
<keyword evidence="10" id="KW-1208">Phospholipid metabolism</keyword>
<keyword evidence="7" id="KW-0443">Lipid metabolism</keyword>
<dbReference type="EMBL" id="JDYK01000013">
    <property type="protein sequence ID" value="EWS80708.1"/>
    <property type="molecule type" value="Genomic_DNA"/>
</dbReference>
<evidence type="ECO:0000313" key="14">
    <source>
        <dbReference type="EMBL" id="EWS80708.1"/>
    </source>
</evidence>
<dbReference type="Pfam" id="PF01066">
    <property type="entry name" value="CDP-OH_P_transf"/>
    <property type="match status" value="1"/>
</dbReference>
<organism evidence="14 15">
    <name type="scientific">Brachybacterium phenoliresistens</name>
    <dbReference type="NCBI Taxonomy" id="396014"/>
    <lineage>
        <taxon>Bacteria</taxon>
        <taxon>Bacillati</taxon>
        <taxon>Actinomycetota</taxon>
        <taxon>Actinomycetes</taxon>
        <taxon>Micrococcales</taxon>
        <taxon>Dermabacteraceae</taxon>
        <taxon>Brachybacterium</taxon>
    </lineage>
</organism>
<dbReference type="GO" id="GO:0046474">
    <property type="term" value="P:glycerophospholipid biosynthetic process"/>
    <property type="evidence" value="ECO:0007669"/>
    <property type="project" value="TreeGrafter"/>
</dbReference>
<dbReference type="HOGENOM" id="CLU_051314_6_1_11"/>
<evidence type="ECO:0000256" key="4">
    <source>
        <dbReference type="ARBA" id="ARBA00022679"/>
    </source>
</evidence>
<evidence type="ECO:0000256" key="13">
    <source>
        <dbReference type="SAM" id="Phobius"/>
    </source>
</evidence>
<dbReference type="PATRIC" id="fig|396014.3.peg.2502"/>
<keyword evidence="4 11" id="KW-0808">Transferase</keyword>
<accession>Z9JRQ4</accession>
<dbReference type="GO" id="GO:0016020">
    <property type="term" value="C:membrane"/>
    <property type="evidence" value="ECO:0007669"/>
    <property type="project" value="UniProtKB-SubCell"/>
</dbReference>
<keyword evidence="3" id="KW-0444">Lipid biosynthesis</keyword>
<feature type="transmembrane region" description="Helical" evidence="13">
    <location>
        <begin position="12"/>
        <end position="32"/>
    </location>
</feature>
<dbReference type="OrthoDB" id="9796672at2"/>
<comment type="subcellular location">
    <subcellularLocation>
        <location evidence="1">Membrane</location>
        <topology evidence="1">Multi-pass membrane protein</topology>
    </subcellularLocation>
</comment>
<dbReference type="UniPathway" id="UPA00085"/>
<dbReference type="InterPro" id="IPR000462">
    <property type="entry name" value="CDP-OH_P_trans"/>
</dbReference>
<evidence type="ECO:0000256" key="12">
    <source>
        <dbReference type="SAM" id="MobiDB-lite"/>
    </source>
</evidence>
<evidence type="ECO:0000256" key="3">
    <source>
        <dbReference type="ARBA" id="ARBA00022516"/>
    </source>
</evidence>
<keyword evidence="5 13" id="KW-0812">Transmembrane</keyword>
<comment type="similarity">
    <text evidence="2 11">Belongs to the CDP-alcohol phosphatidyltransferase class-I family.</text>
</comment>
<evidence type="ECO:0000256" key="11">
    <source>
        <dbReference type="RuleBase" id="RU003750"/>
    </source>
</evidence>
<dbReference type="PANTHER" id="PTHR14269">
    <property type="entry name" value="CDP-DIACYLGLYCEROL--GLYCEROL-3-PHOSPHATE 3-PHOSPHATIDYLTRANSFERASE-RELATED"/>
    <property type="match status" value="1"/>
</dbReference>
<dbReference type="PIRSF" id="PIRSF000847">
    <property type="entry name" value="Phos_ph_gly_syn"/>
    <property type="match status" value="1"/>
</dbReference>
<feature type="transmembrane region" description="Helical" evidence="13">
    <location>
        <begin position="154"/>
        <end position="175"/>
    </location>
</feature>
<dbReference type="Gene3D" id="1.20.120.1760">
    <property type="match status" value="1"/>
</dbReference>
<dbReference type="Proteomes" id="UP000023067">
    <property type="component" value="Unassembled WGS sequence"/>
</dbReference>
<evidence type="ECO:0000256" key="2">
    <source>
        <dbReference type="ARBA" id="ARBA00010441"/>
    </source>
</evidence>
<dbReference type="eggNOG" id="COG0558">
    <property type="taxonomic scope" value="Bacteria"/>
</dbReference>
<name>Z9JRQ4_9MICO</name>
<comment type="caution">
    <text evidence="14">The sequence shown here is derived from an EMBL/GenBank/DDBJ whole genome shotgun (WGS) entry which is preliminary data.</text>
</comment>
<feature type="transmembrane region" description="Helical" evidence="13">
    <location>
        <begin position="38"/>
        <end position="58"/>
    </location>
</feature>
<dbReference type="RefSeq" id="WP_084148529.1">
    <property type="nucleotide sequence ID" value="NZ_BAAAOW010000002.1"/>
</dbReference>
<dbReference type="AlphaFoldDB" id="Z9JRQ4"/>
<evidence type="ECO:0000256" key="7">
    <source>
        <dbReference type="ARBA" id="ARBA00023098"/>
    </source>
</evidence>